<dbReference type="InterPro" id="IPR006035">
    <property type="entry name" value="Ureohydrolase"/>
</dbReference>
<dbReference type="SUPFAM" id="SSF52768">
    <property type="entry name" value="Arginase/deacetylase"/>
    <property type="match status" value="1"/>
</dbReference>
<sequence length="317" mass="35700">MKYYMQPNKDLWTGRSSNDQLYLHEKIICHDLKRDAFPDTNKKSFALLGYACDEGVRRNHGRIGAKEGPDVIRKMLAPLSNHFSDDLTILDIGNITCPTGNLEETQLETSNCIATILKNQIFPIVVGGGHDLAYAHYNGIKKQFPEKRIGIINFDAHFDLRVVKDQGNSGTPFYQIAKENNIFEYLCLGIQKEANNRELFETANKLNVNYLFNTEFTLLNKDEITKAVDTLIDSVDLVYLTIDIDGFSSAYAPGVSAPSPVGFSLNIALETIQKICHSKKLLSVDLVEFNPKYDIDHCTARLASRLIYSILQELQSI</sequence>
<dbReference type="PRINTS" id="PR00116">
    <property type="entry name" value="ARGINASE"/>
</dbReference>
<dbReference type="PIRSF" id="PIRSF036979">
    <property type="entry name" value="Arginase"/>
    <property type="match status" value="1"/>
</dbReference>
<comment type="caution">
    <text evidence="9">The sequence shown here is derived from an EMBL/GenBank/DDBJ whole genome shotgun (WGS) entry which is preliminary data.</text>
</comment>
<dbReference type="PROSITE" id="PS51409">
    <property type="entry name" value="ARGINASE_2"/>
    <property type="match status" value="1"/>
</dbReference>
<feature type="binding site" evidence="5 7">
    <location>
        <position position="159"/>
    </location>
    <ligand>
        <name>Mn(2+)</name>
        <dbReference type="ChEBI" id="CHEBI:29035"/>
        <label>1</label>
    </ligand>
</feature>
<accession>A0A936ZY10</accession>
<evidence type="ECO:0000256" key="8">
    <source>
        <dbReference type="PROSITE-ProRule" id="PRU00742"/>
    </source>
</evidence>
<organism evidence="9 10">
    <name type="scientific">Aquimarina mytili</name>
    <dbReference type="NCBI Taxonomy" id="874423"/>
    <lineage>
        <taxon>Bacteria</taxon>
        <taxon>Pseudomonadati</taxon>
        <taxon>Bacteroidota</taxon>
        <taxon>Flavobacteriia</taxon>
        <taxon>Flavobacteriales</taxon>
        <taxon>Flavobacteriaceae</taxon>
        <taxon>Aquimarina</taxon>
    </lineage>
</organism>
<dbReference type="PANTHER" id="PTHR11358:SF35">
    <property type="entry name" value="FORMIMIDOYLGLUTAMASE"/>
    <property type="match status" value="1"/>
</dbReference>
<feature type="binding site" evidence="5">
    <location>
        <position position="245"/>
    </location>
    <ligand>
        <name>Mn(2+)</name>
        <dbReference type="ChEBI" id="CHEBI:29035"/>
        <label>2</label>
    </ligand>
</feature>
<gene>
    <name evidence="5 9" type="primary">hutG</name>
    <name evidence="9" type="ORF">JJQ60_06815</name>
</gene>
<dbReference type="Pfam" id="PF00491">
    <property type="entry name" value="Arginase"/>
    <property type="match status" value="1"/>
</dbReference>
<keyword evidence="3 5" id="KW-0369">Histidine metabolism</keyword>
<evidence type="ECO:0000256" key="6">
    <source>
        <dbReference type="NCBIfam" id="TIGR01227"/>
    </source>
</evidence>
<keyword evidence="2 5" id="KW-0378">Hydrolase</keyword>
<protein>
    <recommendedName>
        <fullName evidence="5 6">Formimidoylglutamase</fullName>
        <ecNumber evidence="5 6">3.5.3.8</ecNumber>
    </recommendedName>
    <alternativeName>
        <fullName evidence="5">Formiminoglutamase</fullName>
    </alternativeName>
    <alternativeName>
        <fullName evidence="5">Formiminoglutamate hydrolase</fullName>
    </alternativeName>
</protein>
<dbReference type="PANTHER" id="PTHR11358">
    <property type="entry name" value="ARGINASE/AGMATINASE"/>
    <property type="match status" value="1"/>
</dbReference>
<dbReference type="NCBIfam" id="TIGR01227">
    <property type="entry name" value="hutG"/>
    <property type="match status" value="1"/>
</dbReference>
<feature type="binding site" evidence="5 7">
    <location>
        <position position="130"/>
    </location>
    <ligand>
        <name>Mn(2+)</name>
        <dbReference type="ChEBI" id="CHEBI:29035"/>
        <label>1</label>
    </ligand>
</feature>
<dbReference type="GO" id="GO:0030145">
    <property type="term" value="F:manganese ion binding"/>
    <property type="evidence" value="ECO:0007669"/>
    <property type="project" value="UniProtKB-UniRule"/>
</dbReference>
<keyword evidence="10" id="KW-1185">Reference proteome</keyword>
<evidence type="ECO:0000313" key="10">
    <source>
        <dbReference type="Proteomes" id="UP000651057"/>
    </source>
</evidence>
<dbReference type="GO" id="GO:0033389">
    <property type="term" value="P:putrescine biosynthetic process from arginine, via agmatine"/>
    <property type="evidence" value="ECO:0007669"/>
    <property type="project" value="TreeGrafter"/>
</dbReference>
<evidence type="ECO:0000256" key="4">
    <source>
        <dbReference type="ARBA" id="ARBA00023211"/>
    </source>
</evidence>
<evidence type="ECO:0000256" key="1">
    <source>
        <dbReference type="ARBA" id="ARBA00022723"/>
    </source>
</evidence>
<reference evidence="9" key="1">
    <citation type="submission" date="2021-01" db="EMBL/GenBank/DDBJ databases">
        <authorList>
            <person name="Zhong Y.L."/>
        </authorList>
    </citation>
    <scope>NUCLEOTIDE SEQUENCE</scope>
    <source>
        <strain evidence="9">KCTC 23302</strain>
    </source>
</reference>
<keyword evidence="1 5" id="KW-0479">Metal-binding</keyword>
<evidence type="ECO:0000256" key="3">
    <source>
        <dbReference type="ARBA" id="ARBA00022808"/>
    </source>
</evidence>
<dbReference type="GO" id="GO:0019556">
    <property type="term" value="P:L-histidine catabolic process to glutamate and formamide"/>
    <property type="evidence" value="ECO:0007669"/>
    <property type="project" value="UniProtKB-UniRule"/>
</dbReference>
<evidence type="ECO:0000256" key="7">
    <source>
        <dbReference type="PIRSR" id="PIRSR036979-1"/>
    </source>
</evidence>
<dbReference type="EC" id="3.5.3.8" evidence="5 6"/>
<dbReference type="GO" id="GO:0008783">
    <property type="term" value="F:agmatinase activity"/>
    <property type="evidence" value="ECO:0007669"/>
    <property type="project" value="TreeGrafter"/>
</dbReference>
<evidence type="ECO:0000256" key="2">
    <source>
        <dbReference type="ARBA" id="ARBA00022801"/>
    </source>
</evidence>
<dbReference type="InterPro" id="IPR005923">
    <property type="entry name" value="HutG"/>
</dbReference>
<comment type="function">
    <text evidence="5">Catalyzes the conversion of N-formimidoyl-L-glutamate to L-glutamate and formamide.</text>
</comment>
<feature type="binding site" evidence="5 7">
    <location>
        <position position="243"/>
    </location>
    <ligand>
        <name>Mn(2+)</name>
        <dbReference type="ChEBI" id="CHEBI:29035"/>
        <label>1</label>
    </ligand>
</feature>
<feature type="binding site" evidence="5">
    <location>
        <position position="157"/>
    </location>
    <ligand>
        <name>Mn(2+)</name>
        <dbReference type="ChEBI" id="CHEBI:29035"/>
        <label>2</label>
    </ligand>
</feature>
<feature type="binding site" evidence="5">
    <location>
        <position position="243"/>
    </location>
    <ligand>
        <name>Mn(2+)</name>
        <dbReference type="ChEBI" id="CHEBI:29035"/>
        <label>2</label>
    </ligand>
</feature>
<dbReference type="EMBL" id="JAERQJ010000002">
    <property type="protein sequence ID" value="MBL0683221.1"/>
    <property type="molecule type" value="Genomic_DNA"/>
</dbReference>
<dbReference type="AlphaFoldDB" id="A0A936ZY10"/>
<comment type="catalytic activity">
    <reaction evidence="5">
        <text>N-formimidoyl-L-glutamate + H2O = formamide + L-glutamate</text>
        <dbReference type="Rhea" id="RHEA:22492"/>
        <dbReference type="ChEBI" id="CHEBI:15377"/>
        <dbReference type="ChEBI" id="CHEBI:16397"/>
        <dbReference type="ChEBI" id="CHEBI:29985"/>
        <dbReference type="ChEBI" id="CHEBI:58928"/>
        <dbReference type="EC" id="3.5.3.8"/>
    </reaction>
</comment>
<dbReference type="InterPro" id="IPR023696">
    <property type="entry name" value="Ureohydrolase_dom_sf"/>
</dbReference>
<comment type="similarity">
    <text evidence="5 8">Belongs to the arginase family.</text>
</comment>
<evidence type="ECO:0000256" key="5">
    <source>
        <dbReference type="HAMAP-Rule" id="MF_00737"/>
    </source>
</evidence>
<evidence type="ECO:0000313" key="9">
    <source>
        <dbReference type="EMBL" id="MBL0683221.1"/>
    </source>
</evidence>
<feature type="binding site" evidence="5 7">
    <location>
        <position position="155"/>
    </location>
    <ligand>
        <name>Mn(2+)</name>
        <dbReference type="ChEBI" id="CHEBI:29035"/>
        <label>1</label>
    </ligand>
</feature>
<name>A0A936ZY10_9FLAO</name>
<dbReference type="Proteomes" id="UP000651057">
    <property type="component" value="Unassembled WGS sequence"/>
</dbReference>
<keyword evidence="4 5" id="KW-0464">Manganese</keyword>
<comment type="pathway">
    <text evidence="5">Amino-acid degradation; L-histidine degradation into L-glutamate; L-glutamate from N-formimidoyl-L-glutamate (hydrolase route): step 1/1.</text>
</comment>
<dbReference type="CDD" id="cd09988">
    <property type="entry name" value="Formimidoylglutamase"/>
    <property type="match status" value="1"/>
</dbReference>
<dbReference type="Gene3D" id="3.40.800.10">
    <property type="entry name" value="Ureohydrolase domain"/>
    <property type="match status" value="1"/>
</dbReference>
<comment type="cofactor">
    <cofactor evidence="5 7">
        <name>Mn(2+)</name>
        <dbReference type="ChEBI" id="CHEBI:29035"/>
    </cofactor>
    <text evidence="5 7">Binds 2 manganese ions per subunit.</text>
</comment>
<dbReference type="RefSeq" id="WP_201918007.1">
    <property type="nucleotide sequence ID" value="NZ_BAABAX010000023.1"/>
</dbReference>
<dbReference type="HAMAP" id="MF_00737">
    <property type="entry name" value="Formimidoylglutam"/>
    <property type="match status" value="1"/>
</dbReference>
<dbReference type="GO" id="GO:0050415">
    <property type="term" value="F:formimidoylglutamase activity"/>
    <property type="evidence" value="ECO:0007669"/>
    <property type="project" value="UniProtKB-UniRule"/>
</dbReference>
<proteinExistence type="inferred from homology"/>
<feature type="binding site" evidence="7">
    <location>
        <position position="157"/>
    </location>
    <ligand>
        <name>Mn(2+)</name>
        <dbReference type="ChEBI" id="CHEBI:29035"/>
        <label>1</label>
    </ligand>
</feature>
<feature type="binding site" evidence="5">
    <location>
        <position position="155"/>
    </location>
    <ligand>
        <name>Mn(2+)</name>
        <dbReference type="ChEBI" id="CHEBI:29035"/>
        <label>2</label>
    </ligand>
</feature>
<feature type="binding site" evidence="7">
    <location>
        <position position="245"/>
    </location>
    <ligand>
        <name>Mn(2+)</name>
        <dbReference type="ChEBI" id="CHEBI:29035"/>
        <label>1</label>
    </ligand>
</feature>